<evidence type="ECO:0000313" key="1">
    <source>
        <dbReference type="EMBL" id="PNH07208.1"/>
    </source>
</evidence>
<organism evidence="1 2">
    <name type="scientific">Tetrabaena socialis</name>
    <dbReference type="NCBI Taxonomy" id="47790"/>
    <lineage>
        <taxon>Eukaryota</taxon>
        <taxon>Viridiplantae</taxon>
        <taxon>Chlorophyta</taxon>
        <taxon>core chlorophytes</taxon>
        <taxon>Chlorophyceae</taxon>
        <taxon>CS clade</taxon>
        <taxon>Chlamydomonadales</taxon>
        <taxon>Tetrabaenaceae</taxon>
        <taxon>Tetrabaena</taxon>
    </lineage>
</organism>
<keyword evidence="2" id="KW-1185">Reference proteome</keyword>
<dbReference type="AlphaFoldDB" id="A0A2J8A3Y1"/>
<protein>
    <submittedName>
        <fullName evidence="1">Uncharacterized protein</fullName>
    </submittedName>
</protein>
<dbReference type="Proteomes" id="UP000236333">
    <property type="component" value="Unassembled WGS sequence"/>
</dbReference>
<dbReference type="EMBL" id="PGGS01000191">
    <property type="protein sequence ID" value="PNH07208.1"/>
    <property type="molecule type" value="Genomic_DNA"/>
</dbReference>
<gene>
    <name evidence="1" type="ORF">TSOC_006315</name>
</gene>
<reference evidence="1 2" key="1">
    <citation type="journal article" date="2017" name="Mol. Biol. Evol.">
        <title>The 4-celled Tetrabaena socialis nuclear genome reveals the essential components for genetic control of cell number at the origin of multicellularity in the volvocine lineage.</title>
        <authorList>
            <person name="Featherston J."/>
            <person name="Arakaki Y."/>
            <person name="Hanschen E.R."/>
            <person name="Ferris P.J."/>
            <person name="Michod R.E."/>
            <person name="Olson B.J.S.C."/>
            <person name="Nozaki H."/>
            <person name="Durand P.M."/>
        </authorList>
    </citation>
    <scope>NUCLEOTIDE SEQUENCE [LARGE SCALE GENOMIC DNA]</scope>
    <source>
        <strain evidence="1 2">NIES-571</strain>
    </source>
</reference>
<name>A0A2J8A3Y1_9CHLO</name>
<sequence>MNRYKKKECDPKIKVHSQELSSERDLDAWRLRQEGLLKARYPHLEVVQWQLEDALTLLRDHRLRFSVNLKELSDACAMDPDLYAEDWCGPVPQLALDSVTFPEPSITIEPDDFDCEWDHLWPLTLRGALTLRQFFEKMRQAGVKEGVDLWQEYDECYGGGDKSPPYVETIERTRPGVYSLCIIFDAN</sequence>
<comment type="caution">
    <text evidence="1">The sequence shown here is derived from an EMBL/GenBank/DDBJ whole genome shotgun (WGS) entry which is preliminary data.</text>
</comment>
<accession>A0A2J8A3Y1</accession>
<proteinExistence type="predicted"/>
<evidence type="ECO:0000313" key="2">
    <source>
        <dbReference type="Proteomes" id="UP000236333"/>
    </source>
</evidence>